<keyword evidence="3" id="KW-1185">Reference proteome</keyword>
<dbReference type="GO" id="GO:0006779">
    <property type="term" value="P:porphyrin-containing compound biosynthetic process"/>
    <property type="evidence" value="ECO:0007669"/>
    <property type="project" value="InterPro"/>
</dbReference>
<dbReference type="Gene3D" id="3.20.20.210">
    <property type="match status" value="1"/>
</dbReference>
<name>D7DQV9_METV3</name>
<reference evidence="2 3" key="1">
    <citation type="submission" date="2010-05" db="EMBL/GenBank/DDBJ databases">
        <title>Complete sequence of Methanococcus voltae A3.</title>
        <authorList>
            <consortium name="US DOE Joint Genome Institute"/>
            <person name="Lucas S."/>
            <person name="Copeland A."/>
            <person name="Lapidus A."/>
            <person name="Cheng J.-F."/>
            <person name="Bruce D."/>
            <person name="Goodwin L."/>
            <person name="Pitluck S."/>
            <person name="Lowry S."/>
            <person name="Clum A."/>
            <person name="Land M."/>
            <person name="Hauser L."/>
            <person name="Kyrpides N."/>
            <person name="Mikhailova N."/>
            <person name="Whitman W.B."/>
            <person name="Woyke T."/>
        </authorList>
    </citation>
    <scope>NUCLEOTIDE SEQUENCE [LARGE SCALE GENOMIC DNA]</scope>
    <source>
        <strain evidence="3">ATCC BAA-1334 / A3</strain>
    </source>
</reference>
<dbReference type="Pfam" id="PF01208">
    <property type="entry name" value="URO-D"/>
    <property type="match status" value="1"/>
</dbReference>
<evidence type="ECO:0000259" key="1">
    <source>
        <dbReference type="Pfam" id="PF01208"/>
    </source>
</evidence>
<dbReference type="PANTHER" id="PTHR47099:SF1">
    <property type="entry name" value="METHYLCOBAMIDE:COM METHYLTRANSFERASE MTBA"/>
    <property type="match status" value="1"/>
</dbReference>
<sequence>MDMDVKSDKKTDFKCISDNFETIPDLIAKNFEFPKAHTNLEDMINLSKAMKDSKKDIFCRVPFCNTVEAEAFGAIIKLGDNKYGPRVEKYIINSNEELANFETLVDLTMRKGRITNVLSAVNNLSASGEYVILNICGPFTVISALMDPKIFYKEIRKNPENAKKLIDYIEQGIINYMIEGVKNGAKIISYSDSVGTLDIVGPRIFKNYSGISNKRIIEQYKLKLAELSDFNEYNVILHVCGKLSSSFENTEIYTHYPITMDSNGKNYGEILLDILNTCNNIGSDVNVLGNACIKKTSSKSKNSTIYKLK</sequence>
<dbReference type="InterPro" id="IPR038071">
    <property type="entry name" value="UROD/MetE-like_sf"/>
</dbReference>
<dbReference type="eggNOG" id="arCOG03323">
    <property type="taxonomic scope" value="Archaea"/>
</dbReference>
<evidence type="ECO:0000313" key="2">
    <source>
        <dbReference type="EMBL" id="ADI37236.1"/>
    </source>
</evidence>
<dbReference type="Proteomes" id="UP000007722">
    <property type="component" value="Chromosome"/>
</dbReference>
<dbReference type="OrthoDB" id="61640at2157"/>
<dbReference type="STRING" id="456320.Mvol_1581"/>
<organism evidence="2 3">
    <name type="scientific">Methanococcus voltae (strain ATCC BAA-1334 / A3)</name>
    <dbReference type="NCBI Taxonomy" id="456320"/>
    <lineage>
        <taxon>Archaea</taxon>
        <taxon>Methanobacteriati</taxon>
        <taxon>Methanobacteriota</taxon>
        <taxon>Methanomada group</taxon>
        <taxon>Methanococci</taxon>
        <taxon>Methanococcales</taxon>
        <taxon>Methanococcaceae</taxon>
        <taxon>Methanococcus</taxon>
    </lineage>
</organism>
<dbReference type="InParanoid" id="D7DQV9"/>
<evidence type="ECO:0000313" key="3">
    <source>
        <dbReference type="Proteomes" id="UP000007722"/>
    </source>
</evidence>
<dbReference type="InterPro" id="IPR000257">
    <property type="entry name" value="Uroporphyrinogen_deCOase"/>
</dbReference>
<dbReference type="InterPro" id="IPR052024">
    <property type="entry name" value="Methanogen_methyltrans"/>
</dbReference>
<accession>D7DQV9</accession>
<dbReference type="PANTHER" id="PTHR47099">
    <property type="entry name" value="METHYLCOBAMIDE:COM METHYLTRANSFERASE MTBA"/>
    <property type="match status" value="1"/>
</dbReference>
<dbReference type="HOGENOM" id="CLU_040933_2_1_2"/>
<feature type="domain" description="Uroporphyrinogen decarboxylase (URO-D)" evidence="1">
    <location>
        <begin position="30"/>
        <end position="248"/>
    </location>
</feature>
<protein>
    <submittedName>
        <fullName evidence="2">Uroporphyrinogen-III decarboxylase-like protein</fullName>
    </submittedName>
</protein>
<gene>
    <name evidence="2" type="ordered locus">Mvol_1581</name>
</gene>
<dbReference type="SUPFAM" id="SSF51726">
    <property type="entry name" value="UROD/MetE-like"/>
    <property type="match status" value="1"/>
</dbReference>
<proteinExistence type="predicted"/>
<dbReference type="EMBL" id="CP002057">
    <property type="protein sequence ID" value="ADI37236.1"/>
    <property type="molecule type" value="Genomic_DNA"/>
</dbReference>
<dbReference type="GO" id="GO:0004853">
    <property type="term" value="F:uroporphyrinogen decarboxylase activity"/>
    <property type="evidence" value="ECO:0007669"/>
    <property type="project" value="InterPro"/>
</dbReference>
<dbReference type="AlphaFoldDB" id="D7DQV9"/>
<dbReference type="KEGG" id="mvo:Mvol_1581"/>